<dbReference type="Proteomes" id="UP000294854">
    <property type="component" value="Unassembled WGS sequence"/>
</dbReference>
<dbReference type="RefSeq" id="WP_010619395.1">
    <property type="nucleotide sequence ID" value="NZ_CP042371.1"/>
</dbReference>
<protein>
    <submittedName>
        <fullName evidence="2">Uncharacterized protein</fullName>
    </submittedName>
</protein>
<gene>
    <name evidence="2" type="ORF">C5L31_000678</name>
</gene>
<evidence type="ECO:0000313" key="2">
    <source>
        <dbReference type="EMBL" id="TDG77242.1"/>
    </source>
</evidence>
<evidence type="ECO:0000313" key="3">
    <source>
        <dbReference type="Proteomes" id="UP000294854"/>
    </source>
</evidence>
<proteinExistence type="predicted"/>
<keyword evidence="1" id="KW-1133">Transmembrane helix</keyword>
<keyword evidence="1" id="KW-0472">Membrane</keyword>
<accession>A0A4R5NN08</accession>
<name>A0A4R5NN08_9LACO</name>
<keyword evidence="3" id="KW-1185">Reference proteome</keyword>
<organism evidence="2 3">
    <name type="scientific">Secundilactobacillus malefermentans</name>
    <dbReference type="NCBI Taxonomy" id="176292"/>
    <lineage>
        <taxon>Bacteria</taxon>
        <taxon>Bacillati</taxon>
        <taxon>Bacillota</taxon>
        <taxon>Bacilli</taxon>
        <taxon>Lactobacillales</taxon>
        <taxon>Lactobacillaceae</taxon>
        <taxon>Secundilactobacillus</taxon>
    </lineage>
</organism>
<reference evidence="2 3" key="1">
    <citation type="journal article" date="2019" name="Appl. Microbiol. Biotechnol.">
        <title>Uncovering carbohydrate metabolism through a genotype-phenotype association study of 56 lactic acid bacteria genomes.</title>
        <authorList>
            <person name="Buron-Moles G."/>
            <person name="Chailyan A."/>
            <person name="Dolejs I."/>
            <person name="Forster J."/>
            <person name="Miks M.H."/>
        </authorList>
    </citation>
    <scope>NUCLEOTIDE SEQUENCE [LARGE SCALE GENOMIC DNA]</scope>
    <source>
        <strain evidence="2 3">ATCC 49373</strain>
    </source>
</reference>
<comment type="caution">
    <text evidence="2">The sequence shown here is derived from an EMBL/GenBank/DDBJ whole genome shotgun (WGS) entry which is preliminary data.</text>
</comment>
<dbReference type="EMBL" id="PUFO01000052">
    <property type="protein sequence ID" value="TDG77242.1"/>
    <property type="molecule type" value="Genomic_DNA"/>
</dbReference>
<feature type="transmembrane region" description="Helical" evidence="1">
    <location>
        <begin position="43"/>
        <end position="64"/>
    </location>
</feature>
<keyword evidence="1" id="KW-0812">Transmembrane</keyword>
<dbReference type="AlphaFoldDB" id="A0A4R5NN08"/>
<evidence type="ECO:0000256" key="1">
    <source>
        <dbReference type="SAM" id="Phobius"/>
    </source>
</evidence>
<dbReference type="STRING" id="1122149.FD44_GL001186"/>
<sequence>MKRVLLVVRMVLWLLLVAFIIAFFVSGQIDFTNVAGFKNYLAQSLRTVFPILIVFLLLVGITLLDKRK</sequence>